<protein>
    <recommendedName>
        <fullName evidence="3">HTH araC/xylS-type domain-containing protein</fullName>
    </recommendedName>
</protein>
<dbReference type="AlphaFoldDB" id="A0A163X6R0"/>
<dbReference type="Gene3D" id="3.40.50.880">
    <property type="match status" value="1"/>
</dbReference>
<dbReference type="PANTHER" id="PTHR43130">
    <property type="entry name" value="ARAC-FAMILY TRANSCRIPTIONAL REGULATOR"/>
    <property type="match status" value="1"/>
</dbReference>
<accession>A0A163X6R0</accession>
<proteinExistence type="predicted"/>
<keyword evidence="1" id="KW-0805">Transcription regulation</keyword>
<dbReference type="SUPFAM" id="SSF46689">
    <property type="entry name" value="Homeodomain-like"/>
    <property type="match status" value="2"/>
</dbReference>
<dbReference type="Pfam" id="PF12833">
    <property type="entry name" value="HTH_18"/>
    <property type="match status" value="1"/>
</dbReference>
<name>A0A163X6R0_9BRAD</name>
<dbReference type="InterPro" id="IPR009057">
    <property type="entry name" value="Homeodomain-like_sf"/>
</dbReference>
<dbReference type="SUPFAM" id="SSF52317">
    <property type="entry name" value="Class I glutamine amidotransferase-like"/>
    <property type="match status" value="1"/>
</dbReference>
<dbReference type="InterPro" id="IPR052158">
    <property type="entry name" value="INH-QAR"/>
</dbReference>
<dbReference type="Gene3D" id="1.10.10.60">
    <property type="entry name" value="Homeodomain-like"/>
    <property type="match status" value="1"/>
</dbReference>
<dbReference type="Proteomes" id="UP000076574">
    <property type="component" value="Unassembled WGS sequence"/>
</dbReference>
<evidence type="ECO:0000256" key="2">
    <source>
        <dbReference type="ARBA" id="ARBA00023163"/>
    </source>
</evidence>
<evidence type="ECO:0000313" key="5">
    <source>
        <dbReference type="Proteomes" id="UP000076574"/>
    </source>
</evidence>
<dbReference type="CDD" id="cd03137">
    <property type="entry name" value="GATase1_AraC_1"/>
    <property type="match status" value="1"/>
</dbReference>
<dbReference type="STRING" id="943830.A4A58_19965"/>
<comment type="caution">
    <text evidence="4">The sequence shown here is derived from an EMBL/GenBank/DDBJ whole genome shotgun (WGS) entry which is preliminary data.</text>
</comment>
<dbReference type="InterPro" id="IPR018060">
    <property type="entry name" value="HTH_AraC"/>
</dbReference>
<gene>
    <name evidence="4" type="ORF">A4A58_19965</name>
</gene>
<dbReference type="InterPro" id="IPR002818">
    <property type="entry name" value="DJ-1/PfpI"/>
</dbReference>
<feature type="domain" description="HTH araC/xylS-type" evidence="3">
    <location>
        <begin position="236"/>
        <end position="334"/>
    </location>
</feature>
<dbReference type="PANTHER" id="PTHR43130:SF3">
    <property type="entry name" value="HTH-TYPE TRANSCRIPTIONAL REGULATOR RV1931C"/>
    <property type="match status" value="1"/>
</dbReference>
<dbReference type="EMBL" id="LVYV01000056">
    <property type="protein sequence ID" value="KZD20489.1"/>
    <property type="molecule type" value="Genomic_DNA"/>
</dbReference>
<evidence type="ECO:0000313" key="4">
    <source>
        <dbReference type="EMBL" id="KZD20489.1"/>
    </source>
</evidence>
<reference evidence="4 5" key="1">
    <citation type="submission" date="2016-03" db="EMBL/GenBank/DDBJ databases">
        <title>Microsymbionts genomes from the relict species Vavilovia formosa (Stev.) Fed.</title>
        <authorList>
            <person name="Kopat V."/>
            <person name="Chirak E."/>
            <person name="Kimeklis A."/>
            <person name="Andronov E."/>
        </authorList>
    </citation>
    <scope>NUCLEOTIDE SEQUENCE [LARGE SCALE GENOMIC DNA]</scope>
    <source>
        <strain evidence="4 5">Vaf07</strain>
    </source>
</reference>
<evidence type="ECO:0000256" key="1">
    <source>
        <dbReference type="ARBA" id="ARBA00023015"/>
    </source>
</evidence>
<dbReference type="GO" id="GO:0043565">
    <property type="term" value="F:sequence-specific DNA binding"/>
    <property type="evidence" value="ECO:0007669"/>
    <property type="project" value="InterPro"/>
</dbReference>
<evidence type="ECO:0000259" key="3">
    <source>
        <dbReference type="PROSITE" id="PS01124"/>
    </source>
</evidence>
<sequence length="345" mass="37841">MAIITQPPQEHHSNNGPALRVGIVAVNGSNAIDFIGPSDAVNEASKSNATRSRYNVDLIGVAPGPIVSSSGVRMLPDKVLGPDLDIAYDTILVSGSQDLHKSGNNFPLLVDWLIRCAPSARRICSTCTGTFALAAAGLLNGRRAATHHDHTEQFSTMFPKVHVEPDRLFVRDGIYYTAVGGMAGIDLCLHLIENDCGQTTFLDVAKILVVFLRRPGTLPQVSEFLKAQSIRNTQINQVMDWALDNLTVDLSVEALAKRAAMSPRNFSRVFIDEMMTTPARFVESIRVEAARILLETTPLSVQQISHRVGFRNPANMRRAFIRVFQAPPLQYRQNFNHAAVNCDGI</sequence>
<keyword evidence="5" id="KW-1185">Reference proteome</keyword>
<organism evidence="4 5">
    <name type="scientific">Tardiphaga robiniae</name>
    <dbReference type="NCBI Taxonomy" id="943830"/>
    <lineage>
        <taxon>Bacteria</taxon>
        <taxon>Pseudomonadati</taxon>
        <taxon>Pseudomonadota</taxon>
        <taxon>Alphaproteobacteria</taxon>
        <taxon>Hyphomicrobiales</taxon>
        <taxon>Nitrobacteraceae</taxon>
        <taxon>Tardiphaga</taxon>
    </lineage>
</organism>
<dbReference type="SMART" id="SM00342">
    <property type="entry name" value="HTH_ARAC"/>
    <property type="match status" value="1"/>
</dbReference>
<dbReference type="GO" id="GO:0003700">
    <property type="term" value="F:DNA-binding transcription factor activity"/>
    <property type="evidence" value="ECO:0007669"/>
    <property type="project" value="InterPro"/>
</dbReference>
<dbReference type="RefSeq" id="WP_068738856.1">
    <property type="nucleotide sequence ID" value="NZ_LVYV01000056.1"/>
</dbReference>
<dbReference type="PROSITE" id="PS01124">
    <property type="entry name" value="HTH_ARAC_FAMILY_2"/>
    <property type="match status" value="1"/>
</dbReference>
<dbReference type="Pfam" id="PF01965">
    <property type="entry name" value="DJ-1_PfpI"/>
    <property type="match status" value="1"/>
</dbReference>
<dbReference type="InterPro" id="IPR029062">
    <property type="entry name" value="Class_I_gatase-like"/>
</dbReference>
<dbReference type="OrthoDB" id="9793422at2"/>
<keyword evidence="2" id="KW-0804">Transcription</keyword>